<reference evidence="1 2" key="1">
    <citation type="journal article" date="2019" name="Nat. Ecol. Evol.">
        <title>Megaphylogeny resolves global patterns of mushroom evolution.</title>
        <authorList>
            <person name="Varga T."/>
            <person name="Krizsan K."/>
            <person name="Foldi C."/>
            <person name="Dima B."/>
            <person name="Sanchez-Garcia M."/>
            <person name="Sanchez-Ramirez S."/>
            <person name="Szollosi G.J."/>
            <person name="Szarkandi J.G."/>
            <person name="Papp V."/>
            <person name="Albert L."/>
            <person name="Andreopoulos W."/>
            <person name="Angelini C."/>
            <person name="Antonin V."/>
            <person name="Barry K.W."/>
            <person name="Bougher N.L."/>
            <person name="Buchanan P."/>
            <person name="Buyck B."/>
            <person name="Bense V."/>
            <person name="Catcheside P."/>
            <person name="Chovatia M."/>
            <person name="Cooper J."/>
            <person name="Damon W."/>
            <person name="Desjardin D."/>
            <person name="Finy P."/>
            <person name="Geml J."/>
            <person name="Haridas S."/>
            <person name="Hughes K."/>
            <person name="Justo A."/>
            <person name="Karasinski D."/>
            <person name="Kautmanova I."/>
            <person name="Kiss B."/>
            <person name="Kocsube S."/>
            <person name="Kotiranta H."/>
            <person name="LaButti K.M."/>
            <person name="Lechner B.E."/>
            <person name="Liimatainen K."/>
            <person name="Lipzen A."/>
            <person name="Lukacs Z."/>
            <person name="Mihaltcheva S."/>
            <person name="Morgado L.N."/>
            <person name="Niskanen T."/>
            <person name="Noordeloos M.E."/>
            <person name="Ohm R.A."/>
            <person name="Ortiz-Santana B."/>
            <person name="Ovrebo C."/>
            <person name="Racz N."/>
            <person name="Riley R."/>
            <person name="Savchenko A."/>
            <person name="Shiryaev A."/>
            <person name="Soop K."/>
            <person name="Spirin V."/>
            <person name="Szebenyi C."/>
            <person name="Tomsovsky M."/>
            <person name="Tulloss R.E."/>
            <person name="Uehling J."/>
            <person name="Grigoriev I.V."/>
            <person name="Vagvolgyi C."/>
            <person name="Papp T."/>
            <person name="Martin F.M."/>
            <person name="Miettinen O."/>
            <person name="Hibbett D.S."/>
            <person name="Nagy L.G."/>
        </authorList>
    </citation>
    <scope>NUCLEOTIDE SEQUENCE [LARGE SCALE GENOMIC DNA]</scope>
    <source>
        <strain evidence="1 2">CBS 309.79</strain>
    </source>
</reference>
<protein>
    <submittedName>
        <fullName evidence="1">Uncharacterized protein</fullName>
    </submittedName>
</protein>
<accession>A0A5C3R331</accession>
<evidence type="ECO:0000313" key="2">
    <source>
        <dbReference type="Proteomes" id="UP000305067"/>
    </source>
</evidence>
<dbReference type="Proteomes" id="UP000305067">
    <property type="component" value="Unassembled WGS sequence"/>
</dbReference>
<name>A0A5C3R331_9AGAR</name>
<dbReference type="EMBL" id="ML178817">
    <property type="protein sequence ID" value="TFL05184.1"/>
    <property type="molecule type" value="Genomic_DNA"/>
</dbReference>
<proteinExistence type="predicted"/>
<keyword evidence="2" id="KW-1185">Reference proteome</keyword>
<sequence length="84" mass="9540">MIVNEAYLATKDFSVRFDDETVCWKVITRQGSLRGRPQFFWVQFSAVVEDNEGSSVACDEDEEHSDVRVVTDELLGLILRSAIV</sequence>
<dbReference type="AlphaFoldDB" id="A0A5C3R331"/>
<organism evidence="1 2">
    <name type="scientific">Pterulicium gracile</name>
    <dbReference type="NCBI Taxonomy" id="1884261"/>
    <lineage>
        <taxon>Eukaryota</taxon>
        <taxon>Fungi</taxon>
        <taxon>Dikarya</taxon>
        <taxon>Basidiomycota</taxon>
        <taxon>Agaricomycotina</taxon>
        <taxon>Agaricomycetes</taxon>
        <taxon>Agaricomycetidae</taxon>
        <taxon>Agaricales</taxon>
        <taxon>Pleurotineae</taxon>
        <taxon>Pterulaceae</taxon>
        <taxon>Pterulicium</taxon>
    </lineage>
</organism>
<evidence type="ECO:0000313" key="1">
    <source>
        <dbReference type="EMBL" id="TFL05184.1"/>
    </source>
</evidence>
<gene>
    <name evidence="1" type="ORF">BDV98DRAFT_561612</name>
</gene>